<evidence type="ECO:0000259" key="7">
    <source>
        <dbReference type="Pfam" id="PF19289"/>
    </source>
</evidence>
<dbReference type="SUPFAM" id="SSF111283">
    <property type="entry name" value="Putative modulator of DNA gyrase, PmbA/TldD"/>
    <property type="match status" value="1"/>
</dbReference>
<dbReference type="GO" id="GO:0008237">
    <property type="term" value="F:metallopeptidase activity"/>
    <property type="evidence" value="ECO:0007669"/>
    <property type="project" value="UniProtKB-KW"/>
</dbReference>
<proteinExistence type="inferred from homology"/>
<feature type="domain" description="Metalloprotease TldD/E N-terminal" evidence="6">
    <location>
        <begin position="72"/>
        <end position="136"/>
    </location>
</feature>
<dbReference type="AlphaFoldDB" id="A0A1H9MSJ5"/>
<evidence type="ECO:0000259" key="6">
    <source>
        <dbReference type="Pfam" id="PF01523"/>
    </source>
</evidence>
<dbReference type="InterPro" id="IPR051463">
    <property type="entry name" value="Peptidase_U62_metallo"/>
</dbReference>
<name>A0A1H9MSJ5_9ACTN</name>
<dbReference type="GO" id="GO:0005829">
    <property type="term" value="C:cytosol"/>
    <property type="evidence" value="ECO:0007669"/>
    <property type="project" value="TreeGrafter"/>
</dbReference>
<accession>A0A1H9MSJ5</accession>
<organism evidence="8 9">
    <name type="scientific">Microlunatus flavus</name>
    <dbReference type="NCBI Taxonomy" id="1036181"/>
    <lineage>
        <taxon>Bacteria</taxon>
        <taxon>Bacillati</taxon>
        <taxon>Actinomycetota</taxon>
        <taxon>Actinomycetes</taxon>
        <taxon>Propionibacteriales</taxon>
        <taxon>Propionibacteriaceae</taxon>
        <taxon>Microlunatus</taxon>
    </lineage>
</organism>
<comment type="similarity">
    <text evidence="1">Belongs to the peptidase U62 family.</text>
</comment>
<dbReference type="InterPro" id="IPR045569">
    <property type="entry name" value="Metalloprtase-TldD/E_C"/>
</dbReference>
<dbReference type="GO" id="GO:0006508">
    <property type="term" value="P:proteolysis"/>
    <property type="evidence" value="ECO:0007669"/>
    <property type="project" value="UniProtKB-KW"/>
</dbReference>
<evidence type="ECO:0000256" key="2">
    <source>
        <dbReference type="ARBA" id="ARBA00022670"/>
    </source>
</evidence>
<keyword evidence="2" id="KW-0645">Protease</keyword>
<evidence type="ECO:0000313" key="8">
    <source>
        <dbReference type="EMBL" id="SER26690.1"/>
    </source>
</evidence>
<keyword evidence="9" id="KW-1185">Reference proteome</keyword>
<dbReference type="STRING" id="1036181.SAMN05421756_11148"/>
<keyword evidence="4" id="KW-0482">Metalloprotease</keyword>
<dbReference type="FunFam" id="3.30.2290.10:FF:000003">
    <property type="entry name" value="Zinc-dependent protease, TldD/PmbA family"/>
    <property type="match status" value="1"/>
</dbReference>
<feature type="region of interest" description="Disordered" evidence="5">
    <location>
        <begin position="1"/>
        <end position="44"/>
    </location>
</feature>
<dbReference type="Gene3D" id="3.30.2290.10">
    <property type="entry name" value="PmbA/TldD superfamily"/>
    <property type="match status" value="1"/>
</dbReference>
<evidence type="ECO:0000256" key="4">
    <source>
        <dbReference type="ARBA" id="ARBA00023049"/>
    </source>
</evidence>
<dbReference type="InterPro" id="IPR036059">
    <property type="entry name" value="TldD/PmbA_sf"/>
</dbReference>
<evidence type="ECO:0000256" key="5">
    <source>
        <dbReference type="SAM" id="MobiDB-lite"/>
    </source>
</evidence>
<dbReference type="InterPro" id="IPR002510">
    <property type="entry name" value="Metalloprtase-TldD/E_N"/>
</dbReference>
<evidence type="ECO:0000256" key="3">
    <source>
        <dbReference type="ARBA" id="ARBA00022801"/>
    </source>
</evidence>
<dbReference type="InterPro" id="IPR035068">
    <property type="entry name" value="TldD/PmbA_N"/>
</dbReference>
<protein>
    <submittedName>
        <fullName evidence="8">TldD protein</fullName>
    </submittedName>
</protein>
<dbReference type="PANTHER" id="PTHR30624:SF10">
    <property type="entry name" value="CONSERVED PROTEIN"/>
    <property type="match status" value="1"/>
</dbReference>
<feature type="domain" description="Metalloprotease TldD/E C-terminal" evidence="7">
    <location>
        <begin position="285"/>
        <end position="530"/>
    </location>
</feature>
<reference evidence="9" key="1">
    <citation type="submission" date="2016-10" db="EMBL/GenBank/DDBJ databases">
        <authorList>
            <person name="Varghese N."/>
            <person name="Submissions S."/>
        </authorList>
    </citation>
    <scope>NUCLEOTIDE SEQUENCE [LARGE SCALE GENOMIC DNA]</scope>
    <source>
        <strain evidence="9">CGMCC 4.6856</strain>
    </source>
</reference>
<dbReference type="PANTHER" id="PTHR30624">
    <property type="entry name" value="UNCHARACTERIZED PROTEIN TLDD AND PMBA"/>
    <property type="match status" value="1"/>
</dbReference>
<dbReference type="EMBL" id="FOFA01000011">
    <property type="protein sequence ID" value="SER26690.1"/>
    <property type="molecule type" value="Genomic_DNA"/>
</dbReference>
<dbReference type="Pfam" id="PF19289">
    <property type="entry name" value="PmbA_TldD_3rd"/>
    <property type="match status" value="1"/>
</dbReference>
<gene>
    <name evidence="8" type="ORF">SAMN05421756_11148</name>
</gene>
<evidence type="ECO:0000256" key="1">
    <source>
        <dbReference type="ARBA" id="ARBA00005836"/>
    </source>
</evidence>
<sequence length="539" mass="57243">MVLAPFGRGRVGSRADPSEPSDPLVRVSDVPPAPPPAPARRHGIDPSFTALPLHALADAALARARELGCSYADLRVEQVREGLRSFRDTALESSTDHSTVGLAVRVVHDGVWGFAAGVGLTTDVAARLAERAVATARISKPLTPHRVELADEPVHADRTWVSAYETDPFDVPEAEQQARMLDLSAALLAGAGVSHTSASLHVVREDKFFASLAGTTTTQQRVRVQPQLTAVSVGDHGFATMRTLAPPAGRGWEYLTGTGWDFDAEVAEIPALLAEHAAAPTVEAGRYDLVIEPSNLFLTIHESVGHATELDRALGYEAAYAGTSFATFDQLGTLRYGSPAMHVTGDRVVDHGLATIGFDDEGVAATTFDIVRDGTLVGYQLNRQMAAEKGLGPSNGCAYADSPGHIPMQRMPNVSLAADPGGPSSEELISRVDRGLYVVGDKSWSIDMQRYNFQFTGQRFYRIEGGRLAGQVKDVAYQATTTDFWRSMEAVGGEQTYLLGGAFNCGKGQPGQSAPVSHGSPAALFRGVNVLNTAAEGAA</sequence>
<evidence type="ECO:0000313" key="9">
    <source>
        <dbReference type="Proteomes" id="UP000198504"/>
    </source>
</evidence>
<keyword evidence="3" id="KW-0378">Hydrolase</keyword>
<dbReference type="Proteomes" id="UP000198504">
    <property type="component" value="Unassembled WGS sequence"/>
</dbReference>
<dbReference type="Pfam" id="PF01523">
    <property type="entry name" value="PmbA_TldD_1st"/>
    <property type="match status" value="1"/>
</dbReference>